<dbReference type="InterPro" id="IPR011990">
    <property type="entry name" value="TPR-like_helical_dom_sf"/>
</dbReference>
<dbReference type="Pfam" id="PF08238">
    <property type="entry name" value="Sel1"/>
    <property type="match status" value="7"/>
</dbReference>
<reference evidence="1 2" key="1">
    <citation type="submission" date="2018-08" db="EMBL/GenBank/DDBJ databases">
        <title>Genome and evolution of the arbuscular mycorrhizal fungus Diversispora epigaea (formerly Glomus versiforme) and its bacterial endosymbionts.</title>
        <authorList>
            <person name="Sun X."/>
            <person name="Fei Z."/>
            <person name="Harrison M."/>
        </authorList>
    </citation>
    <scope>NUCLEOTIDE SEQUENCE [LARGE SCALE GENOMIC DNA]</scope>
    <source>
        <strain evidence="1 2">IT104</strain>
    </source>
</reference>
<accession>A0A397ILW6</accession>
<dbReference type="Gene3D" id="1.25.40.10">
    <property type="entry name" value="Tetratricopeptide repeat domain"/>
    <property type="match status" value="1"/>
</dbReference>
<dbReference type="InterPro" id="IPR052945">
    <property type="entry name" value="Mitotic_Regulator"/>
</dbReference>
<protein>
    <recommendedName>
        <fullName evidence="3">HCP-like protein</fullName>
    </recommendedName>
</protein>
<keyword evidence="2" id="KW-1185">Reference proteome</keyword>
<proteinExistence type="predicted"/>
<dbReference type="SUPFAM" id="SSF81901">
    <property type="entry name" value="HCP-like"/>
    <property type="match status" value="2"/>
</dbReference>
<organism evidence="1 2">
    <name type="scientific">Diversispora epigaea</name>
    <dbReference type="NCBI Taxonomy" id="1348612"/>
    <lineage>
        <taxon>Eukaryota</taxon>
        <taxon>Fungi</taxon>
        <taxon>Fungi incertae sedis</taxon>
        <taxon>Mucoromycota</taxon>
        <taxon>Glomeromycotina</taxon>
        <taxon>Glomeromycetes</taxon>
        <taxon>Diversisporales</taxon>
        <taxon>Diversisporaceae</taxon>
        <taxon>Diversispora</taxon>
    </lineage>
</organism>
<dbReference type="STRING" id="1348612.A0A397ILW6"/>
<comment type="caution">
    <text evidence="1">The sequence shown here is derived from an EMBL/GenBank/DDBJ whole genome shotgun (WGS) entry which is preliminary data.</text>
</comment>
<dbReference type="PANTHER" id="PTHR43628">
    <property type="entry name" value="ACTIVATOR OF C KINASE PROTEIN 1-RELATED"/>
    <property type="match status" value="1"/>
</dbReference>
<dbReference type="PANTHER" id="PTHR43628:SF1">
    <property type="entry name" value="CHITIN SYNTHASE REGULATORY FACTOR 2-RELATED"/>
    <property type="match status" value="1"/>
</dbReference>
<dbReference type="InterPro" id="IPR006597">
    <property type="entry name" value="Sel1-like"/>
</dbReference>
<dbReference type="AlphaFoldDB" id="A0A397ILW6"/>
<gene>
    <name evidence="1" type="ORF">Glove_216g129</name>
</gene>
<evidence type="ECO:0000313" key="2">
    <source>
        <dbReference type="Proteomes" id="UP000266861"/>
    </source>
</evidence>
<evidence type="ECO:0008006" key="3">
    <source>
        <dbReference type="Google" id="ProtNLM"/>
    </source>
</evidence>
<dbReference type="EMBL" id="PQFF01000201">
    <property type="protein sequence ID" value="RHZ75208.1"/>
    <property type="molecule type" value="Genomic_DNA"/>
</dbReference>
<dbReference type="OrthoDB" id="2384430at2759"/>
<evidence type="ECO:0000313" key="1">
    <source>
        <dbReference type="EMBL" id="RHZ75208.1"/>
    </source>
</evidence>
<dbReference type="Proteomes" id="UP000266861">
    <property type="component" value="Unassembled WGS sequence"/>
</dbReference>
<sequence length="381" mass="44135">MSDLYDKTCIEEVYKIESRNISENDKITIIQCDSKINKNSKLYQTIIKLLDFFIDQFNKQHTDRVSNVIKNYIKRSNINPVKIFHHLIQLQHHEPYFLYFSSMIGFFYQYGIGTFIDYQLAFKMYSISANQEIDLSKMNLNYYVMNNKFIGQISLGIMYTFGNGIQKDTKKAFRIFIKSAKEGSVKALSCIGFCFYTGNGVNKDERKAFKMDSKSAEKGDPVGQFNVGYDFREGVGIKKDENKSFTWYLKSAELGNIRAQHNIGYYYQEGIGISKNKKKAFEWYLRCANLDFDISQECIAKAYLKGKGIEKSEKQAFEWYLKSAENGNAFAQYKVGLCFGDGVGTKKDILKYLYWLNESKNNGDLCAEELLNNFIILLDHN</sequence>
<name>A0A397ILW6_9GLOM</name>
<dbReference type="SMART" id="SM00671">
    <property type="entry name" value="SEL1"/>
    <property type="match status" value="7"/>
</dbReference>